<dbReference type="Gene3D" id="3.80.10.10">
    <property type="entry name" value="Ribonuclease Inhibitor"/>
    <property type="match status" value="1"/>
</dbReference>
<reference evidence="1 2" key="1">
    <citation type="submission" date="2018-02" db="EMBL/GenBank/DDBJ databases">
        <title>Genome sequence of the basidiomycete white-rot fungus Phlebia centrifuga.</title>
        <authorList>
            <person name="Granchi Z."/>
            <person name="Peng M."/>
            <person name="de Vries R.P."/>
            <person name="Hilden K."/>
            <person name="Makela M.R."/>
            <person name="Grigoriev I."/>
            <person name="Riley R."/>
        </authorList>
    </citation>
    <scope>NUCLEOTIDE SEQUENCE [LARGE SCALE GENOMIC DNA]</scope>
    <source>
        <strain evidence="1 2">FBCC195</strain>
    </source>
</reference>
<organism evidence="1 2">
    <name type="scientific">Hermanssonia centrifuga</name>
    <dbReference type="NCBI Taxonomy" id="98765"/>
    <lineage>
        <taxon>Eukaryota</taxon>
        <taxon>Fungi</taxon>
        <taxon>Dikarya</taxon>
        <taxon>Basidiomycota</taxon>
        <taxon>Agaricomycotina</taxon>
        <taxon>Agaricomycetes</taxon>
        <taxon>Polyporales</taxon>
        <taxon>Meruliaceae</taxon>
        <taxon>Hermanssonia</taxon>
    </lineage>
</organism>
<dbReference type="AlphaFoldDB" id="A0A2R6NFZ9"/>
<dbReference type="EMBL" id="MLYV02001290">
    <property type="protein sequence ID" value="PSR71251.1"/>
    <property type="molecule type" value="Genomic_DNA"/>
</dbReference>
<name>A0A2R6NFZ9_9APHY</name>
<evidence type="ECO:0000313" key="1">
    <source>
        <dbReference type="EMBL" id="PSR71251.1"/>
    </source>
</evidence>
<accession>A0A2R6NFZ9</accession>
<keyword evidence="2" id="KW-1185">Reference proteome</keyword>
<dbReference type="InterPro" id="IPR032675">
    <property type="entry name" value="LRR_dom_sf"/>
</dbReference>
<evidence type="ECO:0000313" key="2">
    <source>
        <dbReference type="Proteomes" id="UP000186601"/>
    </source>
</evidence>
<dbReference type="SUPFAM" id="SSF52047">
    <property type="entry name" value="RNI-like"/>
    <property type="match status" value="1"/>
</dbReference>
<dbReference type="OrthoDB" id="2794889at2759"/>
<protein>
    <recommendedName>
        <fullName evidence="3">FBD domain-containing protein</fullName>
    </recommendedName>
</protein>
<gene>
    <name evidence="1" type="ORF">PHLCEN_2v12905</name>
</gene>
<dbReference type="Proteomes" id="UP000186601">
    <property type="component" value="Unassembled WGS sequence"/>
</dbReference>
<evidence type="ECO:0008006" key="3">
    <source>
        <dbReference type="Google" id="ProtNLM"/>
    </source>
</evidence>
<comment type="caution">
    <text evidence="1">The sequence shown here is derived from an EMBL/GenBank/DDBJ whole genome shotgun (WGS) entry which is preliminary data.</text>
</comment>
<proteinExistence type="predicted"/>
<sequence>MELFMRTVADVPSLTRFIKDVYAPISKSGKYSDMFGWIWGHPSSKVQRQELISLLSTSPSLEAITIRHLVPKNAVSVTPIDSIISSSATSNCIKRLTLHGSSFEARPHPQFCIMPILDVQLPNLEVLCLRGMYIMPTFQLPSLPRLHTLQLVENYYFPSGGPRPPLFTPESLPNLRVVEVFRNHFPGEAYGHLVSGSSFEKLECLHFLENKRCLEVTRWMSADSEIKHLAIGFLSAIDRVHLVCWRFPDALESLTLLLCDPSSCSPKLEPWTARRQGQVRDDGVEILQGVFRCLKLNKQSKAFKKLVLLAKFPGAEDVAVRLAREHAVRDIRILCASQEVEFSMSLDGTLPLVYTF</sequence>